<name>A0A183SXQ0_SCHSO</name>
<sequence length="100" mass="11328">MKPGTDVDAWTDHQRVISKMRLCLQLHKSPQEAPPVLSADRTTLLTEKSQILQRWMEDFQSILNQLSTISNAAIDRLIEVETNAKFELVPSLQENIGAVQ</sequence>
<keyword evidence="2" id="KW-1185">Reference proteome</keyword>
<evidence type="ECO:0000313" key="1">
    <source>
        <dbReference type="EMBL" id="VDL95383.1"/>
    </source>
</evidence>
<gene>
    <name evidence="1" type="ORF">SSLN_LOCUS8998</name>
</gene>
<dbReference type="OrthoDB" id="6247796at2759"/>
<dbReference type="EMBL" id="UYSU01034974">
    <property type="protein sequence ID" value="VDL95383.1"/>
    <property type="molecule type" value="Genomic_DNA"/>
</dbReference>
<evidence type="ECO:0000313" key="3">
    <source>
        <dbReference type="WBParaSite" id="SSLN_0000934201-mRNA-1"/>
    </source>
</evidence>
<organism evidence="3">
    <name type="scientific">Schistocephalus solidus</name>
    <name type="common">Tapeworm</name>
    <dbReference type="NCBI Taxonomy" id="70667"/>
    <lineage>
        <taxon>Eukaryota</taxon>
        <taxon>Metazoa</taxon>
        <taxon>Spiralia</taxon>
        <taxon>Lophotrochozoa</taxon>
        <taxon>Platyhelminthes</taxon>
        <taxon>Cestoda</taxon>
        <taxon>Eucestoda</taxon>
        <taxon>Diphyllobothriidea</taxon>
        <taxon>Diphyllobothriidae</taxon>
        <taxon>Schistocephalus</taxon>
    </lineage>
</organism>
<reference evidence="1 2" key="2">
    <citation type="submission" date="2018-11" db="EMBL/GenBank/DDBJ databases">
        <authorList>
            <consortium name="Pathogen Informatics"/>
        </authorList>
    </citation>
    <scope>NUCLEOTIDE SEQUENCE [LARGE SCALE GENOMIC DNA]</scope>
    <source>
        <strain evidence="1 2">NST_G2</strain>
    </source>
</reference>
<proteinExistence type="predicted"/>
<reference evidence="3" key="1">
    <citation type="submission" date="2016-06" db="UniProtKB">
        <authorList>
            <consortium name="WormBaseParasite"/>
        </authorList>
    </citation>
    <scope>IDENTIFICATION</scope>
</reference>
<dbReference type="WBParaSite" id="SSLN_0000934201-mRNA-1">
    <property type="protein sequence ID" value="SSLN_0000934201-mRNA-1"/>
    <property type="gene ID" value="SSLN_0000934201"/>
</dbReference>
<evidence type="ECO:0000313" key="2">
    <source>
        <dbReference type="Proteomes" id="UP000275846"/>
    </source>
</evidence>
<accession>A0A183SXQ0</accession>
<dbReference type="Proteomes" id="UP000275846">
    <property type="component" value="Unassembled WGS sequence"/>
</dbReference>
<dbReference type="AlphaFoldDB" id="A0A183SXQ0"/>
<protein>
    <submittedName>
        <fullName evidence="1 3">Uncharacterized protein</fullName>
    </submittedName>
</protein>